<dbReference type="GeneID" id="92741318"/>
<dbReference type="Proteomes" id="UP001243496">
    <property type="component" value="Chromosome"/>
</dbReference>
<gene>
    <name evidence="2" type="ORF">RBI15_07955</name>
</gene>
<dbReference type="AlphaFoldDB" id="A0AAQ3GQL1"/>
<organism evidence="2 3">
    <name type="scientific">Anaerostipes hadrus</name>
    <dbReference type="NCBI Taxonomy" id="649756"/>
    <lineage>
        <taxon>Bacteria</taxon>
        <taxon>Bacillati</taxon>
        <taxon>Bacillota</taxon>
        <taxon>Clostridia</taxon>
        <taxon>Lachnospirales</taxon>
        <taxon>Lachnospiraceae</taxon>
        <taxon>Anaerostipes</taxon>
    </lineage>
</organism>
<evidence type="ECO:0000313" key="3">
    <source>
        <dbReference type="Proteomes" id="UP001243496"/>
    </source>
</evidence>
<dbReference type="EMBL" id="CP132968">
    <property type="protein sequence ID" value="WMD15315.1"/>
    <property type="molecule type" value="Genomic_DNA"/>
</dbReference>
<protein>
    <submittedName>
        <fullName evidence="2">Uncharacterized protein</fullName>
    </submittedName>
</protein>
<feature type="compositionally biased region" description="Basic and acidic residues" evidence="1">
    <location>
        <begin position="61"/>
        <end position="75"/>
    </location>
</feature>
<evidence type="ECO:0000256" key="1">
    <source>
        <dbReference type="SAM" id="MobiDB-lite"/>
    </source>
</evidence>
<feature type="region of interest" description="Disordered" evidence="1">
    <location>
        <begin position="61"/>
        <end position="81"/>
    </location>
</feature>
<accession>A0AAQ3GQL1</accession>
<sequence length="81" mass="9042">MAMKHKITINVSDPNGKKANVLRAADMRLPSRIARFLFDDFTQVYLLAPGQTVESVDVKEIKEGGKPNGKNERTGRTSRRA</sequence>
<proteinExistence type="predicted"/>
<evidence type="ECO:0000313" key="2">
    <source>
        <dbReference type="EMBL" id="WMD15315.1"/>
    </source>
</evidence>
<dbReference type="RefSeq" id="WP_306856138.1">
    <property type="nucleotide sequence ID" value="NZ_CP132968.1"/>
</dbReference>
<reference evidence="2" key="1">
    <citation type="submission" date="2023-08" db="EMBL/GenBank/DDBJ databases">
        <title>Complete Genome Sequences of butyrate producing Anaerostipes hadrus strains BA1 and GIF7 isolated from the terminal ileum of a healthy lean male.</title>
        <authorList>
            <person name="Low A."/>
            <person name="Sheludchenko M."/>
            <person name="Cheng H.E."/>
            <person name="Koh X.Q."/>
            <person name="Lee J."/>
        </authorList>
    </citation>
    <scope>NUCLEOTIDE SEQUENCE</scope>
    <source>
        <strain evidence="2">BA1</strain>
    </source>
</reference>
<name>A0AAQ3GQL1_ANAHA</name>